<evidence type="ECO:0000313" key="3">
    <source>
        <dbReference type="Proteomes" id="UP000006415"/>
    </source>
</evidence>
<reference evidence="2 3" key="1">
    <citation type="submission" date="2012-01" db="EMBL/GenBank/DDBJ databases">
        <title>The Genome Sequence of Scardovia wiggsiae F0424.</title>
        <authorList>
            <consortium name="The Broad Institute Genome Sequencing Platform"/>
            <person name="Earl A."/>
            <person name="Ward D."/>
            <person name="Feldgarden M."/>
            <person name="Gevers D."/>
            <person name="Izard J."/>
            <person name="Ganesan A."/>
            <person name="Baranova O.V."/>
            <person name="Blanton J.M."/>
            <person name="Tanner A.C."/>
            <person name="Mathney J."/>
            <person name="Dewhirst F.E."/>
            <person name="Young S.K."/>
            <person name="Zeng Q."/>
            <person name="Gargeya S."/>
            <person name="Fitzgerald M."/>
            <person name="Haas B."/>
            <person name="Abouelleil A."/>
            <person name="Alvarado L."/>
            <person name="Arachchi H.M."/>
            <person name="Berlin A."/>
            <person name="Chapman S.B."/>
            <person name="Gearin G."/>
            <person name="Goldberg J."/>
            <person name="Griggs A."/>
            <person name="Gujja S."/>
            <person name="Hansen M."/>
            <person name="Heiman D."/>
            <person name="Howarth C."/>
            <person name="Larimer J."/>
            <person name="Lui A."/>
            <person name="MacDonald P.J.P."/>
            <person name="McCowen C."/>
            <person name="Montmayeur A."/>
            <person name="Murphy C."/>
            <person name="Neiman D."/>
            <person name="Pearson M."/>
            <person name="Priest M."/>
            <person name="Roberts A."/>
            <person name="Saif S."/>
            <person name="Shea T."/>
            <person name="Sisk P."/>
            <person name="Stolte C."/>
            <person name="Sykes S."/>
            <person name="Wortman J."/>
            <person name="Nusbaum C."/>
            <person name="Birren B."/>
        </authorList>
    </citation>
    <scope>NUCLEOTIDE SEQUENCE [LARGE SCALE GENOMIC DNA]</scope>
    <source>
        <strain evidence="2 3">F0424</strain>
    </source>
</reference>
<dbReference type="EMBL" id="AGZS01000001">
    <property type="protein sequence ID" value="EJD65685.1"/>
    <property type="molecule type" value="Genomic_DNA"/>
</dbReference>
<keyword evidence="1" id="KW-0812">Transmembrane</keyword>
<feature type="transmembrane region" description="Helical" evidence="1">
    <location>
        <begin position="86"/>
        <end position="104"/>
    </location>
</feature>
<protein>
    <submittedName>
        <fullName evidence="2">Uncharacterized protein</fullName>
    </submittedName>
</protein>
<keyword evidence="1" id="KW-1133">Transmembrane helix</keyword>
<dbReference type="Proteomes" id="UP000006415">
    <property type="component" value="Unassembled WGS sequence"/>
</dbReference>
<dbReference type="STRING" id="857290.HMPREF9156_00449"/>
<feature type="transmembrane region" description="Helical" evidence="1">
    <location>
        <begin position="56"/>
        <end position="80"/>
    </location>
</feature>
<comment type="caution">
    <text evidence="2">The sequence shown here is derived from an EMBL/GenBank/DDBJ whole genome shotgun (WGS) entry which is preliminary data.</text>
</comment>
<feature type="transmembrane region" description="Helical" evidence="1">
    <location>
        <begin position="149"/>
        <end position="177"/>
    </location>
</feature>
<dbReference type="AlphaFoldDB" id="J0D6Q0"/>
<evidence type="ECO:0000313" key="2">
    <source>
        <dbReference type="EMBL" id="EJD65685.1"/>
    </source>
</evidence>
<accession>J0D6Q0</accession>
<evidence type="ECO:0000256" key="1">
    <source>
        <dbReference type="SAM" id="Phobius"/>
    </source>
</evidence>
<feature type="transmembrane region" description="Helical" evidence="1">
    <location>
        <begin position="124"/>
        <end position="143"/>
    </location>
</feature>
<organism evidence="2 3">
    <name type="scientific">Scardovia wiggsiae F0424</name>
    <dbReference type="NCBI Taxonomy" id="857290"/>
    <lineage>
        <taxon>Bacteria</taxon>
        <taxon>Bacillati</taxon>
        <taxon>Actinomycetota</taxon>
        <taxon>Actinomycetes</taxon>
        <taxon>Bifidobacteriales</taxon>
        <taxon>Bifidobacteriaceae</taxon>
        <taxon>Scardovia</taxon>
    </lineage>
</organism>
<sequence>MSKVCLIDRRDPKIHYDSKDIRSVLTPQLIELVRSSENGVDERAIRLQLIYMPRRTAFIMPSTLLSGAYIACLIQVLISLLCDQKISIFPTSIMGLLAMGAAFLTRDLQHDIASLVCVRSRLTFGIISLFVFLSGVLATFSSSMSLVKLFSVVVTGGALLSASLYCVCNTISLLIMWQADRRGCQLA</sequence>
<name>J0D6Q0_9BIFI</name>
<gene>
    <name evidence="2" type="ORF">HMPREF9156_00449</name>
</gene>
<proteinExistence type="predicted"/>
<keyword evidence="1" id="KW-0472">Membrane</keyword>
<keyword evidence="3" id="KW-1185">Reference proteome</keyword>
<dbReference type="HOGENOM" id="CLU_1446705_0_0_11"/>